<gene>
    <name evidence="3" type="ORF">PHISCL_03954</name>
</gene>
<organism evidence="3 4">
    <name type="scientific">Aspergillus sclerotialis</name>
    <dbReference type="NCBI Taxonomy" id="2070753"/>
    <lineage>
        <taxon>Eukaryota</taxon>
        <taxon>Fungi</taxon>
        <taxon>Dikarya</taxon>
        <taxon>Ascomycota</taxon>
        <taxon>Pezizomycotina</taxon>
        <taxon>Eurotiomycetes</taxon>
        <taxon>Eurotiomycetidae</taxon>
        <taxon>Eurotiales</taxon>
        <taxon>Aspergillaceae</taxon>
        <taxon>Aspergillus</taxon>
        <taxon>Aspergillus subgen. Polypaecilum</taxon>
    </lineage>
</organism>
<dbReference type="PANTHER" id="PTHR35339">
    <property type="entry name" value="LINALOOL DEHYDRATASE_ISOMERASE DOMAIN-CONTAINING PROTEIN"/>
    <property type="match status" value="1"/>
</dbReference>
<feature type="domain" description="DUF2264" evidence="2">
    <location>
        <begin position="377"/>
        <end position="641"/>
    </location>
</feature>
<sequence length="646" mass="72907">MSIHANRKTRSQAFSQSLFRTRNDFQEACRAILDPLVSHFTPGGTRVKIGSSATRFDEGAAQIEGFARPLWALGSLLGGGYQYAEAARWQDGFINGTDPASPEFWGEIEDLDQRMVEMCPIGYTLAVAPHFFWNPLTDEQKENVASWLGSINEREMPNTNWLWFRVFANLGLRRNGAPYSLTRIEADMDHLDTFHVGGGWSNDGPKSHHQMDYYSSSFAIQFLQLLYAKLAGDFDPERAARYRERAREFAKDFVHYFDPDGGAIPFGRSMTYRFAMVGFWGAVAFAEVDLPPPFTWGVVKGLLLRHFRWWASKEDMFNDDGTLNLGYCYANMYLTENYNSPGSPYWCCLSFIPLVLPESHPFWASEEEPYPSASLSEVVGLQYPKHIAIRRGGHSFLLSSGQACHYPLKATQAKYGKFAYSSSFGYSVPTGSFQLEQHAPDSMLSLSDDGGDIWQLRRLALNARFEWHDSVPVLASSWKPWPDVEIETFLVPPADRSENWHLRAHHVRTERELMTSEGAFAVYGCRSDNGRILGALGESTSEGTMQESRQALTVSSAGAVGIVELQPDVKRVGRVVLADPNSNLMYGRTLLPSMAANLVASTDCWFVTAVFALPAHEEGNWQEQWREKWERKPVIPEWLQQKMVLA</sequence>
<accession>A0A3A2ZKJ0</accession>
<proteinExistence type="predicted"/>
<dbReference type="Proteomes" id="UP000266188">
    <property type="component" value="Unassembled WGS sequence"/>
</dbReference>
<evidence type="ECO:0000259" key="2">
    <source>
        <dbReference type="Pfam" id="PF20938"/>
    </source>
</evidence>
<dbReference type="AlphaFoldDB" id="A0A3A2ZKJ0"/>
<evidence type="ECO:0000259" key="1">
    <source>
        <dbReference type="Pfam" id="PF10022"/>
    </source>
</evidence>
<evidence type="ECO:0000313" key="3">
    <source>
        <dbReference type="EMBL" id="RJE23708.1"/>
    </source>
</evidence>
<name>A0A3A2ZKJ0_9EURO</name>
<feature type="domain" description="DUF2264" evidence="1">
    <location>
        <begin position="21"/>
        <end position="370"/>
    </location>
</feature>
<comment type="caution">
    <text evidence="3">The sequence shown here is derived from an EMBL/GenBank/DDBJ whole genome shotgun (WGS) entry which is preliminary data.</text>
</comment>
<dbReference type="InterPro" id="IPR049237">
    <property type="entry name" value="DUF2264_C"/>
</dbReference>
<dbReference type="PANTHER" id="PTHR35339:SF4">
    <property type="entry name" value="LINALOOL DEHYDRATASE_ISOMERASE DOMAIN-CONTAINING PROTEIN"/>
    <property type="match status" value="1"/>
</dbReference>
<dbReference type="EMBL" id="MVGC01000108">
    <property type="protein sequence ID" value="RJE23708.1"/>
    <property type="molecule type" value="Genomic_DNA"/>
</dbReference>
<evidence type="ECO:0000313" key="4">
    <source>
        <dbReference type="Proteomes" id="UP000266188"/>
    </source>
</evidence>
<dbReference type="PIRSF" id="PIRSF014753">
    <property type="entry name" value="UCP014753"/>
    <property type="match status" value="1"/>
</dbReference>
<reference evidence="4" key="1">
    <citation type="submission" date="2017-02" db="EMBL/GenBank/DDBJ databases">
        <authorList>
            <person name="Tafer H."/>
            <person name="Lopandic K."/>
        </authorList>
    </citation>
    <scope>NUCLEOTIDE SEQUENCE [LARGE SCALE GENOMIC DNA]</scope>
    <source>
        <strain evidence="4">CBS 366.77</strain>
    </source>
</reference>
<keyword evidence="4" id="KW-1185">Reference proteome</keyword>
<dbReference type="InterPro" id="IPR016624">
    <property type="entry name" value="UCP014753"/>
</dbReference>
<dbReference type="OrthoDB" id="5150166at2759"/>
<dbReference type="Pfam" id="PF10022">
    <property type="entry name" value="DUF2264"/>
    <property type="match status" value="1"/>
</dbReference>
<protein>
    <recommendedName>
        <fullName evidence="5">DUF2264 domain-containing protein</fullName>
    </recommendedName>
</protein>
<dbReference type="Pfam" id="PF20938">
    <property type="entry name" value="DUF2264_C"/>
    <property type="match status" value="1"/>
</dbReference>
<evidence type="ECO:0008006" key="5">
    <source>
        <dbReference type="Google" id="ProtNLM"/>
    </source>
</evidence>
<dbReference type="InterPro" id="IPR049349">
    <property type="entry name" value="DUF2264_N"/>
</dbReference>